<evidence type="ECO:0000256" key="18">
    <source>
        <dbReference type="ARBA" id="ARBA00048739"/>
    </source>
</evidence>
<gene>
    <name evidence="23" type="ORF">HOLleu_11086</name>
</gene>
<dbReference type="EMBL" id="JAIZAY010000004">
    <property type="protein sequence ID" value="KAJ8043818.1"/>
    <property type="molecule type" value="Genomic_DNA"/>
</dbReference>
<evidence type="ECO:0000256" key="17">
    <source>
        <dbReference type="ARBA" id="ARBA00048611"/>
    </source>
</evidence>
<dbReference type="PRINTS" id="PR00081">
    <property type="entry name" value="GDHRDH"/>
</dbReference>
<comment type="catalytic activity">
    <reaction evidence="12">
        <text>15-oxo-(5S,6R)-dihydroxy-(7E,9E,11Z)-eicosatrienoate + NADH + H(+) = (5S,6R,15S)-trihydroxy-(7E,9E,11Z)-eicosatrienoate + NAD(+)</text>
        <dbReference type="Rhea" id="RHEA:41596"/>
        <dbReference type="ChEBI" id="CHEBI:15378"/>
        <dbReference type="ChEBI" id="CHEBI:57540"/>
        <dbReference type="ChEBI" id="CHEBI:57945"/>
        <dbReference type="ChEBI" id="CHEBI:78325"/>
        <dbReference type="ChEBI" id="CHEBI:78329"/>
    </reaction>
    <physiologicalReaction direction="left-to-right" evidence="12">
        <dbReference type="Rhea" id="RHEA:41597"/>
    </physiologicalReaction>
</comment>
<comment type="catalytic activity">
    <reaction evidence="19">
        <text>resolvin D2 + NAD(+) = 16-oxoresolvin D2 + NADH + H(+)</text>
        <dbReference type="Rhea" id="RHEA:53588"/>
        <dbReference type="ChEBI" id="CHEBI:15378"/>
        <dbReference type="ChEBI" id="CHEBI:57540"/>
        <dbReference type="ChEBI" id="CHEBI:57945"/>
        <dbReference type="ChEBI" id="CHEBI:133367"/>
        <dbReference type="ChEBI" id="CHEBI:137498"/>
    </reaction>
    <physiologicalReaction direction="left-to-right" evidence="19">
        <dbReference type="Rhea" id="RHEA:53589"/>
    </physiologicalReaction>
</comment>
<dbReference type="AlphaFoldDB" id="A0A9Q1CE60"/>
<dbReference type="GO" id="GO:0016404">
    <property type="term" value="F:15-hydroxyprostaglandin dehydrogenase (NAD+) activity"/>
    <property type="evidence" value="ECO:0007669"/>
    <property type="project" value="UniProtKB-EC"/>
</dbReference>
<comment type="catalytic activity">
    <reaction evidence="13">
        <text>(11R)-hydroxy-(5Z,8Z,12E,14Z)-eicosatetraenoate + NAD(+) = 11-oxo-(5Z,8Z,12E,14Z)-eicosatetraenoate + NADH + H(+)</text>
        <dbReference type="Rhea" id="RHEA:48640"/>
        <dbReference type="ChEBI" id="CHEBI:15378"/>
        <dbReference type="ChEBI" id="CHEBI:57540"/>
        <dbReference type="ChEBI" id="CHEBI:57945"/>
        <dbReference type="ChEBI" id="CHEBI:78836"/>
        <dbReference type="ChEBI" id="CHEBI:90697"/>
    </reaction>
    <physiologicalReaction direction="left-to-right" evidence="13">
        <dbReference type="Rhea" id="RHEA:48641"/>
    </physiologicalReaction>
</comment>
<comment type="similarity">
    <text evidence="1 22">Belongs to the short-chain dehydrogenases/reductases (SDR) family.</text>
</comment>
<keyword evidence="24" id="KW-1185">Reference proteome</keyword>
<evidence type="ECO:0000256" key="8">
    <source>
        <dbReference type="ARBA" id="ARBA00045705"/>
    </source>
</evidence>
<dbReference type="EC" id="1.1.1.232" evidence="4"/>
<evidence type="ECO:0000256" key="11">
    <source>
        <dbReference type="ARBA" id="ARBA00048008"/>
    </source>
</evidence>
<comment type="catalytic activity">
    <reaction evidence="20">
        <text>(15S)-hydroxy-(5Z,8Z,11Z,13E)-eicosatetraenoate + NAD(+) = 15-oxo-(5Z,8Z,11Z,13E)-eicosatetraenoate + NADH + H(+)</text>
        <dbReference type="Rhea" id="RHEA:23260"/>
        <dbReference type="ChEBI" id="CHEBI:15378"/>
        <dbReference type="ChEBI" id="CHEBI:57409"/>
        <dbReference type="ChEBI" id="CHEBI:57410"/>
        <dbReference type="ChEBI" id="CHEBI:57540"/>
        <dbReference type="ChEBI" id="CHEBI:57945"/>
        <dbReference type="EC" id="1.1.1.232"/>
    </reaction>
    <physiologicalReaction direction="left-to-right" evidence="20">
        <dbReference type="Rhea" id="RHEA:23261"/>
    </physiologicalReaction>
</comment>
<accession>A0A9Q1CE60</accession>
<evidence type="ECO:0000256" key="7">
    <source>
        <dbReference type="ARBA" id="ARBA00042026"/>
    </source>
</evidence>
<evidence type="ECO:0000256" key="12">
    <source>
        <dbReference type="ARBA" id="ARBA00048140"/>
    </source>
</evidence>
<name>A0A9Q1CE60_HOLLE</name>
<evidence type="ECO:0000256" key="9">
    <source>
        <dbReference type="ARBA" id="ARBA00047325"/>
    </source>
</evidence>
<evidence type="ECO:0000313" key="24">
    <source>
        <dbReference type="Proteomes" id="UP001152320"/>
    </source>
</evidence>
<evidence type="ECO:0000256" key="22">
    <source>
        <dbReference type="RuleBase" id="RU000363"/>
    </source>
</evidence>
<dbReference type="PANTHER" id="PTHR44229">
    <property type="entry name" value="15-HYDROXYPROSTAGLANDIN DEHYDROGENASE [NAD(+)]"/>
    <property type="match status" value="1"/>
</dbReference>
<evidence type="ECO:0000256" key="16">
    <source>
        <dbReference type="ARBA" id="ARBA00048535"/>
    </source>
</evidence>
<comment type="catalytic activity">
    <reaction evidence="10">
        <text>resolvin D1 + NAD(+) = 8-oxoresolvin D1 + NADH + H(+)</text>
        <dbReference type="Rhea" id="RHEA:50124"/>
        <dbReference type="ChEBI" id="CHEBI:15378"/>
        <dbReference type="ChEBI" id="CHEBI:57540"/>
        <dbReference type="ChEBI" id="CHEBI:57945"/>
        <dbReference type="ChEBI" id="CHEBI:132079"/>
        <dbReference type="ChEBI" id="CHEBI:132080"/>
    </reaction>
    <physiologicalReaction direction="left-to-right" evidence="10">
        <dbReference type="Rhea" id="RHEA:50125"/>
    </physiologicalReaction>
</comment>
<keyword evidence="2" id="KW-0560">Oxidoreductase</keyword>
<protein>
    <recommendedName>
        <fullName evidence="5">15-hydroxyprostaglandin dehydrogenase [NAD(+)]</fullName>
        <ecNumber evidence="3">1.1.1.141</ecNumber>
        <ecNumber evidence="4">1.1.1.232</ecNumber>
    </recommendedName>
    <alternativeName>
        <fullName evidence="7">Eicosanoid/docosanoid dehydrogenase [NAD(+)]</fullName>
    </alternativeName>
    <alternativeName>
        <fullName evidence="6">Prostaglandin dehydrogenase 1</fullName>
    </alternativeName>
</protein>
<evidence type="ECO:0000313" key="23">
    <source>
        <dbReference type="EMBL" id="KAJ8043818.1"/>
    </source>
</evidence>
<dbReference type="SUPFAM" id="SSF51735">
    <property type="entry name" value="NAD(P)-binding Rossmann-fold domains"/>
    <property type="match status" value="1"/>
</dbReference>
<comment type="catalytic activity">
    <reaction evidence="15">
        <text>resolvin D2 + NAD(+) = 7-oxoresolvin D2 + NADH + H(+)</text>
        <dbReference type="Rhea" id="RHEA:53584"/>
        <dbReference type="ChEBI" id="CHEBI:15378"/>
        <dbReference type="ChEBI" id="CHEBI:57540"/>
        <dbReference type="ChEBI" id="CHEBI:57945"/>
        <dbReference type="ChEBI" id="CHEBI:133367"/>
        <dbReference type="ChEBI" id="CHEBI:137497"/>
    </reaction>
    <physiologicalReaction direction="left-to-right" evidence="15">
        <dbReference type="Rhea" id="RHEA:53585"/>
    </physiologicalReaction>
</comment>
<evidence type="ECO:0000256" key="13">
    <source>
        <dbReference type="ARBA" id="ARBA00048144"/>
    </source>
</evidence>
<dbReference type="PANTHER" id="PTHR44229:SF4">
    <property type="entry name" value="15-HYDROXYPROSTAGLANDIN DEHYDROGENASE [NAD(+)]"/>
    <property type="match status" value="1"/>
</dbReference>
<evidence type="ECO:0000256" key="14">
    <source>
        <dbReference type="ARBA" id="ARBA00048170"/>
    </source>
</evidence>
<dbReference type="InterPro" id="IPR002347">
    <property type="entry name" value="SDR_fam"/>
</dbReference>
<evidence type="ECO:0000256" key="6">
    <source>
        <dbReference type="ARBA" id="ARBA00041812"/>
    </source>
</evidence>
<dbReference type="InterPro" id="IPR036291">
    <property type="entry name" value="NAD(P)-bd_dom_sf"/>
</dbReference>
<comment type="catalytic activity">
    <reaction evidence="14">
        <text>resolvin D1 + NAD(+) = 17-oxoresolvin D1 + NADH + H(+)</text>
        <dbReference type="Rhea" id="RHEA:50128"/>
        <dbReference type="ChEBI" id="CHEBI:15378"/>
        <dbReference type="ChEBI" id="CHEBI:57540"/>
        <dbReference type="ChEBI" id="CHEBI:57945"/>
        <dbReference type="ChEBI" id="CHEBI:132079"/>
        <dbReference type="ChEBI" id="CHEBI:132081"/>
    </reaction>
    <physiologicalReaction direction="left-to-right" evidence="14">
        <dbReference type="Rhea" id="RHEA:50129"/>
    </physiologicalReaction>
</comment>
<evidence type="ECO:0000256" key="20">
    <source>
        <dbReference type="ARBA" id="ARBA00049151"/>
    </source>
</evidence>
<comment type="catalytic activity">
    <reaction evidence="18">
        <text>prostaglandin E2 + NAD(+) = 15-oxoprostaglandin E2 + NADH + H(+)</text>
        <dbReference type="Rhea" id="RHEA:11876"/>
        <dbReference type="ChEBI" id="CHEBI:15378"/>
        <dbReference type="ChEBI" id="CHEBI:57400"/>
        <dbReference type="ChEBI" id="CHEBI:57540"/>
        <dbReference type="ChEBI" id="CHEBI:57945"/>
        <dbReference type="ChEBI" id="CHEBI:606564"/>
        <dbReference type="EC" id="1.1.1.141"/>
    </reaction>
    <physiologicalReaction direction="left-to-right" evidence="18">
        <dbReference type="Rhea" id="RHEA:11877"/>
    </physiologicalReaction>
</comment>
<dbReference type="OrthoDB" id="417891at2759"/>
<dbReference type="GO" id="GO:0047034">
    <property type="term" value="F:15-hydroxyicosatetraenoate dehydrogenase activity"/>
    <property type="evidence" value="ECO:0007669"/>
    <property type="project" value="UniProtKB-EC"/>
</dbReference>
<comment type="caution">
    <text evidence="23">The sequence shown here is derived from an EMBL/GenBank/DDBJ whole genome shotgun (WGS) entry which is preliminary data.</text>
</comment>
<evidence type="ECO:0000256" key="5">
    <source>
        <dbReference type="ARBA" id="ARBA00040276"/>
    </source>
</evidence>
<organism evidence="23 24">
    <name type="scientific">Holothuria leucospilota</name>
    <name type="common">Black long sea cucumber</name>
    <name type="synonym">Mertensiothuria leucospilota</name>
    <dbReference type="NCBI Taxonomy" id="206669"/>
    <lineage>
        <taxon>Eukaryota</taxon>
        <taxon>Metazoa</taxon>
        <taxon>Echinodermata</taxon>
        <taxon>Eleutherozoa</taxon>
        <taxon>Echinozoa</taxon>
        <taxon>Holothuroidea</taxon>
        <taxon>Aspidochirotacea</taxon>
        <taxon>Aspidochirotida</taxon>
        <taxon>Holothuriidae</taxon>
        <taxon>Holothuria</taxon>
    </lineage>
</organism>
<dbReference type="Pfam" id="PF00106">
    <property type="entry name" value="adh_short"/>
    <property type="match status" value="1"/>
</dbReference>
<dbReference type="EC" id="1.1.1.141" evidence="3"/>
<comment type="catalytic activity">
    <reaction evidence="16">
        <text>lipoxin A4 + NAD(+) = 15-oxo-(5S,6R)-dihydroxy-(7E,9E,11Z,13E)-eicosatetraenoate + NADH + H(+)</text>
        <dbReference type="Rhea" id="RHEA:41572"/>
        <dbReference type="ChEBI" id="CHEBI:15378"/>
        <dbReference type="ChEBI" id="CHEBI:57540"/>
        <dbReference type="ChEBI" id="CHEBI:57945"/>
        <dbReference type="ChEBI" id="CHEBI:67026"/>
        <dbReference type="ChEBI" id="CHEBI:78311"/>
    </reaction>
    <physiologicalReaction direction="left-to-right" evidence="16">
        <dbReference type="Rhea" id="RHEA:41573"/>
    </physiologicalReaction>
</comment>
<evidence type="ECO:0000256" key="10">
    <source>
        <dbReference type="ARBA" id="ARBA00047672"/>
    </source>
</evidence>
<sequence>MKINGICAIVTGGVSGIGKALVERLLSKGAKFVALIDINKHLGEETVKDFKEKFGSEKVRFIHCDVTSESQLEKAFEESFSVNSRLDVVVNSAGLLKGPKVIQVNLEALIRSSYLAKKYMSKQNGGSGGLLINVSSIAGFIASFDPIYAASKHGVKGFSLALTVFCQECDPAFTQDDIRVGVICPTALDTPLYDIDPSWKAKLSTLNLVPMSLVVDAFVLVIEDDSKHGCCVRITEAYGVDLLPMKTANEWITELKIFKS</sequence>
<reference evidence="23" key="1">
    <citation type="submission" date="2021-10" db="EMBL/GenBank/DDBJ databases">
        <title>Tropical sea cucumber genome reveals ecological adaptation and Cuvierian tubules defense mechanism.</title>
        <authorList>
            <person name="Chen T."/>
        </authorList>
    </citation>
    <scope>NUCLEOTIDE SEQUENCE</scope>
    <source>
        <strain evidence="23">Nanhai2018</strain>
        <tissue evidence="23">Muscle</tissue>
    </source>
</reference>
<evidence type="ECO:0000256" key="15">
    <source>
        <dbReference type="ARBA" id="ARBA00048393"/>
    </source>
</evidence>
<dbReference type="PRINTS" id="PR00080">
    <property type="entry name" value="SDRFAMILY"/>
</dbReference>
<comment type="catalytic activity">
    <reaction evidence="17">
        <text>prostaglandin A1 + NAD(+) = 15-oxo-prostaglandin A1 + NADH + H(+)</text>
        <dbReference type="Rhea" id="RHEA:41263"/>
        <dbReference type="ChEBI" id="CHEBI:15378"/>
        <dbReference type="ChEBI" id="CHEBI:57398"/>
        <dbReference type="ChEBI" id="CHEBI:57540"/>
        <dbReference type="ChEBI" id="CHEBI:57945"/>
        <dbReference type="ChEBI" id="CHEBI:85072"/>
    </reaction>
    <physiologicalReaction direction="left-to-right" evidence="17">
        <dbReference type="Rhea" id="RHEA:41264"/>
    </physiologicalReaction>
</comment>
<comment type="function">
    <text evidence="8">Catalyzes the NAD-dependent dehydrogenation (oxidation) of a broad array of hydroxylated polyunsaturated fatty acids (mainly eicosanoids and docosanoids, including prostaglandins, lipoxins and resolvins), yielding their corresponding keto (oxo) metabolites. Decreases the levels of the pro-proliferative prostaglandins such as prostaglandin E2 (whose activity is increased in cancer because of an increase in the expression of cyclooxygenase 2) and generates oxo-fatty acid products that can profoundly influence cell function by abrogating pro-inflammatory cytokine expression. Converts resolvins E1, D1 and D2 to their oxo products, which represents a mode of resolvin inactivation. Resolvin E1 plays important roles during the resolution phase of acute inflammation, while resolvins D1 and D2 have a unique role in obesity-induced adipose inflammation.</text>
</comment>
<comment type="catalytic activity">
    <reaction evidence="11">
        <text>14-hydroxy-(4Z,7Z,10Z,12E,16Z,19Z)-docosahexaenoate + NAD(+) = 14-oxo-(4Z,7Z,10Z,12E,16Z,19Z)-docosahexaenoate + NADH + H(+)</text>
        <dbReference type="Rhea" id="RHEA:48952"/>
        <dbReference type="ChEBI" id="CHEBI:15378"/>
        <dbReference type="ChEBI" id="CHEBI:57540"/>
        <dbReference type="ChEBI" id="CHEBI:57945"/>
        <dbReference type="ChEBI" id="CHEBI:90866"/>
        <dbReference type="ChEBI" id="CHEBI:90867"/>
    </reaction>
    <physiologicalReaction direction="left-to-right" evidence="11">
        <dbReference type="Rhea" id="RHEA:48953"/>
    </physiologicalReaction>
</comment>
<comment type="catalytic activity">
    <reaction evidence="9">
        <text>prostaglandin E1 + NAD(+) = 15-oxoprostaglandin E1 + NADH + H(+)</text>
        <dbReference type="Rhea" id="RHEA:16477"/>
        <dbReference type="ChEBI" id="CHEBI:15378"/>
        <dbReference type="ChEBI" id="CHEBI:57397"/>
        <dbReference type="ChEBI" id="CHEBI:57401"/>
        <dbReference type="ChEBI" id="CHEBI:57540"/>
        <dbReference type="ChEBI" id="CHEBI:57945"/>
    </reaction>
    <physiologicalReaction direction="left-to-right" evidence="9">
        <dbReference type="Rhea" id="RHEA:16478"/>
    </physiologicalReaction>
</comment>
<proteinExistence type="inferred from homology"/>
<evidence type="ECO:0000256" key="4">
    <source>
        <dbReference type="ARBA" id="ARBA00039060"/>
    </source>
</evidence>
<evidence type="ECO:0000256" key="1">
    <source>
        <dbReference type="ARBA" id="ARBA00006484"/>
    </source>
</evidence>
<evidence type="ECO:0000256" key="3">
    <source>
        <dbReference type="ARBA" id="ARBA00038968"/>
    </source>
</evidence>
<evidence type="ECO:0000256" key="21">
    <source>
        <dbReference type="ARBA" id="ARBA00049188"/>
    </source>
</evidence>
<comment type="catalytic activity">
    <reaction evidence="21">
        <text>resolvin E1 + NAD(+) = 18-oxo-resolvin E1 + NADH + H(+)</text>
        <dbReference type="Rhea" id="RHEA:49244"/>
        <dbReference type="ChEBI" id="CHEBI:15378"/>
        <dbReference type="ChEBI" id="CHEBI:57540"/>
        <dbReference type="ChEBI" id="CHEBI:57945"/>
        <dbReference type="ChEBI" id="CHEBI:91000"/>
        <dbReference type="ChEBI" id="CHEBI:91001"/>
    </reaction>
    <physiologicalReaction direction="left-to-right" evidence="21">
        <dbReference type="Rhea" id="RHEA:49245"/>
    </physiologicalReaction>
</comment>
<dbReference type="Gene3D" id="3.40.50.720">
    <property type="entry name" value="NAD(P)-binding Rossmann-like Domain"/>
    <property type="match status" value="1"/>
</dbReference>
<evidence type="ECO:0000256" key="2">
    <source>
        <dbReference type="ARBA" id="ARBA00023002"/>
    </source>
</evidence>
<evidence type="ECO:0000256" key="19">
    <source>
        <dbReference type="ARBA" id="ARBA00048921"/>
    </source>
</evidence>
<dbReference type="GO" id="GO:0005737">
    <property type="term" value="C:cytoplasm"/>
    <property type="evidence" value="ECO:0007669"/>
    <property type="project" value="TreeGrafter"/>
</dbReference>
<dbReference type="Proteomes" id="UP001152320">
    <property type="component" value="Chromosome 4"/>
</dbReference>